<keyword evidence="15" id="KW-1185">Reference proteome</keyword>
<feature type="compositionally biased region" description="Basic and acidic residues" evidence="11">
    <location>
        <begin position="1252"/>
        <end position="1263"/>
    </location>
</feature>
<keyword evidence="3" id="KW-0547">Nucleotide-binding</keyword>
<dbReference type="SMART" id="SM00490">
    <property type="entry name" value="HELICc"/>
    <property type="match status" value="1"/>
</dbReference>
<dbReference type="GO" id="GO:0005524">
    <property type="term" value="F:ATP binding"/>
    <property type="evidence" value="ECO:0007669"/>
    <property type="project" value="UniProtKB-KW"/>
</dbReference>
<evidence type="ECO:0000313" key="14">
    <source>
        <dbReference type="EMBL" id="CAH8361312.1"/>
    </source>
</evidence>
<evidence type="ECO:0000256" key="1">
    <source>
        <dbReference type="ARBA" id="ARBA00004123"/>
    </source>
</evidence>
<dbReference type="SMART" id="SM00487">
    <property type="entry name" value="DEXDc"/>
    <property type="match status" value="1"/>
</dbReference>
<dbReference type="PROSITE" id="PS51194">
    <property type="entry name" value="HELICASE_CTER"/>
    <property type="match status" value="1"/>
</dbReference>
<proteinExistence type="inferred from homology"/>
<dbReference type="EMBL" id="CAKOAT010302266">
    <property type="protein sequence ID" value="CAH8361312.1"/>
    <property type="molecule type" value="Genomic_DNA"/>
</dbReference>
<evidence type="ECO:0000256" key="4">
    <source>
        <dbReference type="ARBA" id="ARBA00022763"/>
    </source>
</evidence>
<evidence type="ECO:0000259" key="12">
    <source>
        <dbReference type="PROSITE" id="PS51192"/>
    </source>
</evidence>
<keyword evidence="10" id="KW-0539">Nucleus</keyword>
<dbReference type="PANTHER" id="PTHR14025">
    <property type="entry name" value="FANCONI ANEMIA GROUP M FANCM FAMILY MEMBER"/>
    <property type="match status" value="1"/>
</dbReference>
<keyword evidence="7" id="KW-0067">ATP-binding</keyword>
<name>A0ABC8KR21_ERUVS</name>
<dbReference type="InterPro" id="IPR027417">
    <property type="entry name" value="P-loop_NTPase"/>
</dbReference>
<dbReference type="PANTHER" id="PTHR14025:SF20">
    <property type="entry name" value="FANCONI ANEMIA GROUP M PROTEIN"/>
    <property type="match status" value="1"/>
</dbReference>
<keyword evidence="8" id="KW-0238">DNA-binding</keyword>
<comment type="caution">
    <text evidence="14">The sequence shown here is derived from an EMBL/GenBank/DDBJ whole genome shotgun (WGS) entry which is preliminary data.</text>
</comment>
<evidence type="ECO:0000256" key="7">
    <source>
        <dbReference type="ARBA" id="ARBA00022840"/>
    </source>
</evidence>
<dbReference type="GO" id="GO:0006281">
    <property type="term" value="P:DNA repair"/>
    <property type="evidence" value="ECO:0007669"/>
    <property type="project" value="UniProtKB-KW"/>
</dbReference>
<keyword evidence="5" id="KW-0378">Hydrolase</keyword>
<dbReference type="Pfam" id="PF00271">
    <property type="entry name" value="Helicase_C"/>
    <property type="match status" value="1"/>
</dbReference>
<keyword evidence="9" id="KW-0234">DNA repair</keyword>
<evidence type="ECO:0000256" key="8">
    <source>
        <dbReference type="ARBA" id="ARBA00023125"/>
    </source>
</evidence>
<evidence type="ECO:0000259" key="13">
    <source>
        <dbReference type="PROSITE" id="PS51194"/>
    </source>
</evidence>
<evidence type="ECO:0000256" key="6">
    <source>
        <dbReference type="ARBA" id="ARBA00022806"/>
    </source>
</evidence>
<feature type="region of interest" description="Disordered" evidence="11">
    <location>
        <begin position="1252"/>
        <end position="1276"/>
    </location>
</feature>
<evidence type="ECO:0000313" key="15">
    <source>
        <dbReference type="Proteomes" id="UP001642260"/>
    </source>
</evidence>
<evidence type="ECO:0000256" key="2">
    <source>
        <dbReference type="ARBA" id="ARBA00009889"/>
    </source>
</evidence>
<accession>A0ABC8KR21</accession>
<dbReference type="Gene3D" id="3.40.50.300">
    <property type="entry name" value="P-loop containing nucleotide triphosphate hydrolases"/>
    <property type="match status" value="2"/>
</dbReference>
<feature type="domain" description="Helicase C-terminal" evidence="13">
    <location>
        <begin position="439"/>
        <end position="610"/>
    </location>
</feature>
<keyword evidence="4" id="KW-0227">DNA damage</keyword>
<evidence type="ECO:0000256" key="3">
    <source>
        <dbReference type="ARBA" id="ARBA00022741"/>
    </source>
</evidence>
<evidence type="ECO:0000256" key="11">
    <source>
        <dbReference type="SAM" id="MobiDB-lite"/>
    </source>
</evidence>
<feature type="region of interest" description="Disordered" evidence="11">
    <location>
        <begin position="1299"/>
        <end position="1337"/>
    </location>
</feature>
<comment type="similarity">
    <text evidence="2">Belongs to the DEAD box helicase family. DEAH subfamily. FANCM sub-subfamily.</text>
</comment>
<dbReference type="CDD" id="cd18033">
    <property type="entry name" value="DEXDc_FANCM"/>
    <property type="match status" value="1"/>
</dbReference>
<dbReference type="GO" id="GO:0003677">
    <property type="term" value="F:DNA binding"/>
    <property type="evidence" value="ECO:0007669"/>
    <property type="project" value="UniProtKB-KW"/>
</dbReference>
<dbReference type="InterPro" id="IPR001650">
    <property type="entry name" value="Helicase_C-like"/>
</dbReference>
<sequence length="1337" mass="149231">MGPEVPIELVEEDGFDWEAAVREIDLACFKSLNPSSSTHITKDNEIKPPPAKRQSTLDRFIARADHKPPPPDPPVVFECGNNDNSPSVGIDPETAKTWIYPVNVPLRDYQFAITKTALFSNTLVALPTGLGKTLIAAVVMYNYFRWFPQGKIVFAAPSRPLVMQQIEACHNIVGIPQEWTIDLTGQTCPSKRASLWKSKRVFFVTPQVLEKDIQSGTCLTNCLVCLVIDEAHRALGNYSYCVVVRELMAVPVQLRILALTATPGSKTQAIQGIIDNLQISTLEYRNESDHDVCPYVHDRKLELIEVPLGKDADEVSKRLLYVIRPYAVRLKNFGVILSRDYQTLSPHELLMARDRFREAPVPGIPHISHGDVESCFAALITLYHIRKLLSSHGIRPAYEMLEEKLQEGPFARLMSRNEDIRMTKLLMQQRLSNGAPSPKLSKMLEILVDHYNIKDPRTSRVIIFSNFRGSVRDIMDALSNIGDVVKATEFIGQSSGKTLKGQSQKVQQAVLEKFRSGGFNVIVATSIGEEGLDIMEVDLVICFDANVSPLRMIQRMGRTGRKNNGRVVVLACEGSEKNSYMRKQANGQAIKKHMRNGGMNSFNFHLSPRMIPHFYKPEVQHVKFSIEQFIPRRKKLQDEPATETPAFKKKLSPEEMDMLAKYFKPDEEKWRVSLIAFPHFQTLPSKVHKVMHSRQTSILIDAMQHLQEPTFTEQSKSFFTKYGAPLAERDELDTALRVGDDPKGLPSFNDLDVNISQRKAKQVVESPTSTLETTENDFVASSPRHCYLFSSECASVDALGKVFVFPVPLSFSSNVPGSNYVPLSGREKELSSPNKSHIDVVPIDSSSKHRQDNISCKLKEGFLPDCANKTLVSQRLLKRHSTDVGKGDIENRAGEIMISSDEDDCEDLELSPRLTNFIKSGVVPDSPVYDQGVANEANREEDLDLPKLSSPTRFSNELAEELSTPEKKVQHKRSDDHITSTANEFITPQKEEDLANGTRCFAVSPMPEDWRTPLANITNVSSASKDWRVSSGEKSGTLRQPRKLKRLRRLGDCSSAVKENIPCIAKTDHIRSGSRGGKNIRVQGKKKIRADNNARIFVDAEAEVSSESEMSVDENEDLTGDSFEDSFIDDGTMPTANTQAECAKVDMMAVYRRSLLSQSPLPARFRDVAASSPSYSSGLLKAIYESRSDSDKSLSSLRTPQTTNNESNKDAMATGDFSVVQISTDSRKRKYSLCNSVNVPVINLEKKFEAHAQATEKESHEGLKSNAGASQYKDEDDDDDAFYATLDFDAMEAQATLLLSKQRSETKTTDAPVKPHLGNQRTDGLPTDGPSFDLGLW</sequence>
<comment type="subcellular location">
    <subcellularLocation>
        <location evidence="1">Nucleus</location>
    </subcellularLocation>
</comment>
<dbReference type="GO" id="GO:0016787">
    <property type="term" value="F:hydrolase activity"/>
    <property type="evidence" value="ECO:0007669"/>
    <property type="project" value="UniProtKB-KW"/>
</dbReference>
<dbReference type="GO" id="GO:0004386">
    <property type="term" value="F:helicase activity"/>
    <property type="evidence" value="ECO:0007669"/>
    <property type="project" value="UniProtKB-KW"/>
</dbReference>
<dbReference type="Gene3D" id="1.20.1320.20">
    <property type="entry name" value="hef helicase domain"/>
    <property type="match status" value="1"/>
</dbReference>
<keyword evidence="6" id="KW-0347">Helicase</keyword>
<feature type="region of interest" description="Disordered" evidence="11">
    <location>
        <begin position="936"/>
        <end position="977"/>
    </location>
</feature>
<evidence type="ECO:0000256" key="9">
    <source>
        <dbReference type="ARBA" id="ARBA00023204"/>
    </source>
</evidence>
<dbReference type="Pfam" id="PF00270">
    <property type="entry name" value="DEAD"/>
    <property type="match status" value="1"/>
</dbReference>
<organism evidence="14 15">
    <name type="scientific">Eruca vesicaria subsp. sativa</name>
    <name type="common">Garden rocket</name>
    <name type="synonym">Eruca sativa</name>
    <dbReference type="NCBI Taxonomy" id="29727"/>
    <lineage>
        <taxon>Eukaryota</taxon>
        <taxon>Viridiplantae</taxon>
        <taxon>Streptophyta</taxon>
        <taxon>Embryophyta</taxon>
        <taxon>Tracheophyta</taxon>
        <taxon>Spermatophyta</taxon>
        <taxon>Magnoliopsida</taxon>
        <taxon>eudicotyledons</taxon>
        <taxon>Gunneridae</taxon>
        <taxon>Pentapetalae</taxon>
        <taxon>rosids</taxon>
        <taxon>malvids</taxon>
        <taxon>Brassicales</taxon>
        <taxon>Brassicaceae</taxon>
        <taxon>Brassiceae</taxon>
        <taxon>Eruca</taxon>
    </lineage>
</organism>
<dbReference type="CDD" id="cd18801">
    <property type="entry name" value="SF2_C_FANCM_Hef"/>
    <property type="match status" value="1"/>
</dbReference>
<dbReference type="GO" id="GO:0005634">
    <property type="term" value="C:nucleus"/>
    <property type="evidence" value="ECO:0007669"/>
    <property type="project" value="UniProtKB-SubCell"/>
</dbReference>
<dbReference type="Proteomes" id="UP001642260">
    <property type="component" value="Unassembled WGS sequence"/>
</dbReference>
<feature type="region of interest" description="Disordered" evidence="11">
    <location>
        <begin position="33"/>
        <end position="52"/>
    </location>
</feature>
<dbReference type="FunFam" id="3.40.50.300:FF:001992">
    <property type="entry name" value="ATP-dependent RNA helicase, putative"/>
    <property type="match status" value="1"/>
</dbReference>
<protein>
    <submittedName>
        <fullName evidence="14">Uncharacterized protein</fullName>
    </submittedName>
</protein>
<dbReference type="FunFam" id="3.40.50.300:FF:000861">
    <property type="entry name" value="Fanconi anemia, complementation group M"/>
    <property type="match status" value="1"/>
</dbReference>
<dbReference type="InterPro" id="IPR044749">
    <property type="entry name" value="FANCM_DEXDc"/>
</dbReference>
<dbReference type="SUPFAM" id="SSF52540">
    <property type="entry name" value="P-loop containing nucleoside triphosphate hydrolases"/>
    <property type="match status" value="1"/>
</dbReference>
<gene>
    <name evidence="14" type="ORF">ERUC_LOCUS27068</name>
</gene>
<dbReference type="InterPro" id="IPR014001">
    <property type="entry name" value="Helicase_ATP-bd"/>
</dbReference>
<evidence type="ECO:0000256" key="5">
    <source>
        <dbReference type="ARBA" id="ARBA00022801"/>
    </source>
</evidence>
<dbReference type="GO" id="GO:0006310">
    <property type="term" value="P:DNA recombination"/>
    <property type="evidence" value="ECO:0007669"/>
    <property type="project" value="UniProtKB-ARBA"/>
</dbReference>
<feature type="domain" description="Helicase ATP-binding" evidence="12">
    <location>
        <begin position="113"/>
        <end position="281"/>
    </location>
</feature>
<feature type="region of interest" description="Disordered" evidence="11">
    <location>
        <begin position="1190"/>
        <end position="1210"/>
    </location>
</feature>
<feature type="compositionally biased region" description="Basic and acidic residues" evidence="11">
    <location>
        <begin position="964"/>
        <end position="977"/>
    </location>
</feature>
<dbReference type="PROSITE" id="PS51192">
    <property type="entry name" value="HELICASE_ATP_BIND_1"/>
    <property type="match status" value="1"/>
</dbReference>
<dbReference type="InterPro" id="IPR039686">
    <property type="entry name" value="FANCM/Mph1-like_ID"/>
</dbReference>
<reference evidence="14 15" key="1">
    <citation type="submission" date="2022-03" db="EMBL/GenBank/DDBJ databases">
        <authorList>
            <person name="Macdonald S."/>
            <person name="Ahmed S."/>
            <person name="Newling K."/>
        </authorList>
    </citation>
    <scope>NUCLEOTIDE SEQUENCE [LARGE SCALE GENOMIC DNA]</scope>
</reference>
<dbReference type="InterPro" id="IPR011545">
    <property type="entry name" value="DEAD/DEAH_box_helicase_dom"/>
</dbReference>
<dbReference type="CDD" id="cd12091">
    <property type="entry name" value="FANCM_ID"/>
    <property type="match status" value="1"/>
</dbReference>
<evidence type="ECO:0000256" key="10">
    <source>
        <dbReference type="ARBA" id="ARBA00023242"/>
    </source>
</evidence>